<protein>
    <submittedName>
        <fullName evidence="2">Integrase</fullName>
    </submittedName>
</protein>
<feature type="domain" description="Integrase catalytic" evidence="1">
    <location>
        <begin position="159"/>
        <end position="335"/>
    </location>
</feature>
<gene>
    <name evidence="2" type="ORF">Xmir_03768</name>
</gene>
<dbReference type="PROSITE" id="PS50994">
    <property type="entry name" value="INTEGRASE"/>
    <property type="match status" value="1"/>
</dbReference>
<keyword evidence="3" id="KW-1185">Reference proteome</keyword>
<dbReference type="EMBL" id="NITZ01000026">
    <property type="protein sequence ID" value="PHM46892.1"/>
    <property type="molecule type" value="Genomic_DNA"/>
</dbReference>
<dbReference type="InterPro" id="IPR050900">
    <property type="entry name" value="Transposase_IS3/IS150/IS904"/>
</dbReference>
<dbReference type="Pfam" id="PF13683">
    <property type="entry name" value="rve_3"/>
    <property type="match status" value="1"/>
</dbReference>
<organism evidence="2 3">
    <name type="scientific">Xenorhabdus miraniensis</name>
    <dbReference type="NCBI Taxonomy" id="351674"/>
    <lineage>
        <taxon>Bacteria</taxon>
        <taxon>Pseudomonadati</taxon>
        <taxon>Pseudomonadota</taxon>
        <taxon>Gammaproteobacteria</taxon>
        <taxon>Enterobacterales</taxon>
        <taxon>Morganellaceae</taxon>
        <taxon>Xenorhabdus</taxon>
    </lineage>
</organism>
<dbReference type="AlphaFoldDB" id="A0A2D0JKR3"/>
<dbReference type="InterPro" id="IPR009057">
    <property type="entry name" value="Homeodomain-like_sf"/>
</dbReference>
<dbReference type="RefSeq" id="WP_099115656.1">
    <property type="nucleotide sequence ID" value="NZ_CAWNQI010000058.1"/>
</dbReference>
<dbReference type="Pfam" id="PF13551">
    <property type="entry name" value="HTH_29"/>
    <property type="match status" value="1"/>
</dbReference>
<dbReference type="Proteomes" id="UP000221980">
    <property type="component" value="Unassembled WGS sequence"/>
</dbReference>
<dbReference type="InterPro" id="IPR001584">
    <property type="entry name" value="Integrase_cat-core"/>
</dbReference>
<name>A0A2D0JKR3_9GAMM</name>
<dbReference type="SUPFAM" id="SSF53098">
    <property type="entry name" value="Ribonuclease H-like"/>
    <property type="match status" value="1"/>
</dbReference>
<dbReference type="GO" id="GO:0003676">
    <property type="term" value="F:nucleic acid binding"/>
    <property type="evidence" value="ECO:0007669"/>
    <property type="project" value="InterPro"/>
</dbReference>
<dbReference type="InterPro" id="IPR036397">
    <property type="entry name" value="RNaseH_sf"/>
</dbReference>
<sequence>MLYTSNPIIKHKAGLLNLAEELSNVSRACKVMGVSRDTFYRYQELVEKGGIDALINQSRKTPNLKNRVDAETEHAVINSAIEFPAYGQARTSNELRKAGIFVSASGVRSIWLRHHLENFKKRLAALEKKVADEGIILTDEQVAALERQQHDDEACGEIETAHPGYLGSQDTFYVGNLKGVGRLYQQTFVDTYSKVAFAKLYTSKTPITAADLLNDRVLPFFSAHRLPMLRILTDRGTEYCGRVEHHDYPLYLAVNDIDHTKTKAMSPQTNGICERFHKTILNEFYPVTFRKKWYGSLDELQKDLDKWMDNYNNHRTHQGKMCCGRTPIETLQDGKSIWAEKNLTQI</sequence>
<accession>A0A2D0JKR3</accession>
<dbReference type="SUPFAM" id="SSF46689">
    <property type="entry name" value="Homeodomain-like"/>
    <property type="match status" value="1"/>
</dbReference>
<evidence type="ECO:0000313" key="3">
    <source>
        <dbReference type="Proteomes" id="UP000221980"/>
    </source>
</evidence>
<dbReference type="GO" id="GO:0015074">
    <property type="term" value="P:DNA integration"/>
    <property type="evidence" value="ECO:0007669"/>
    <property type="project" value="InterPro"/>
</dbReference>
<evidence type="ECO:0000259" key="1">
    <source>
        <dbReference type="PROSITE" id="PS50994"/>
    </source>
</evidence>
<comment type="caution">
    <text evidence="2">The sequence shown here is derived from an EMBL/GenBank/DDBJ whole genome shotgun (WGS) entry which is preliminary data.</text>
</comment>
<dbReference type="OrthoDB" id="9803878at2"/>
<proteinExistence type="predicted"/>
<dbReference type="InterPro" id="IPR047656">
    <property type="entry name" value="IS481-like_transpos"/>
</dbReference>
<evidence type="ECO:0000313" key="2">
    <source>
        <dbReference type="EMBL" id="PHM46892.1"/>
    </source>
</evidence>
<dbReference type="NCBIfam" id="NF033577">
    <property type="entry name" value="transpos_IS481"/>
    <property type="match status" value="1"/>
</dbReference>
<dbReference type="PANTHER" id="PTHR46889">
    <property type="entry name" value="TRANSPOSASE INSF FOR INSERTION SEQUENCE IS3B-RELATED"/>
    <property type="match status" value="1"/>
</dbReference>
<reference evidence="2 3" key="1">
    <citation type="journal article" date="2017" name="Nat. Microbiol.">
        <title>Natural product diversity associated with the nematode symbionts Photorhabdus and Xenorhabdus.</title>
        <authorList>
            <person name="Tobias N.J."/>
            <person name="Wolff H."/>
            <person name="Djahanschiri B."/>
            <person name="Grundmann F."/>
            <person name="Kronenwerth M."/>
            <person name="Shi Y.M."/>
            <person name="Simonyi S."/>
            <person name="Grun P."/>
            <person name="Shapiro-Ilan D."/>
            <person name="Pidot S.J."/>
            <person name="Stinear T.P."/>
            <person name="Ebersberger I."/>
            <person name="Bode H.B."/>
        </authorList>
    </citation>
    <scope>NUCLEOTIDE SEQUENCE [LARGE SCALE GENOMIC DNA]</scope>
    <source>
        <strain evidence="2 3">DSM 17902</strain>
    </source>
</reference>
<dbReference type="InterPro" id="IPR012337">
    <property type="entry name" value="RNaseH-like_sf"/>
</dbReference>
<dbReference type="Gene3D" id="3.30.420.10">
    <property type="entry name" value="Ribonuclease H-like superfamily/Ribonuclease H"/>
    <property type="match status" value="1"/>
</dbReference>
<dbReference type="PANTHER" id="PTHR46889:SF4">
    <property type="entry name" value="TRANSPOSASE INSO FOR INSERTION SEQUENCE ELEMENT IS911B-RELATED"/>
    <property type="match status" value="1"/>
</dbReference>